<dbReference type="Gene3D" id="3.90.1010.10">
    <property type="match status" value="1"/>
</dbReference>
<protein>
    <submittedName>
        <fullName evidence="2">Iron-sulfur cluster assembly scaffold protein</fullName>
    </submittedName>
</protein>
<proteinExistence type="predicted"/>
<name>A0A9D6V925_9BACT</name>
<gene>
    <name evidence="2" type="ORF">HY912_21995</name>
</gene>
<dbReference type="PANTHER" id="PTHR10093">
    <property type="entry name" value="IRON-SULFUR CLUSTER ASSEMBLY ENZYME NIFU HOMOLOG"/>
    <property type="match status" value="1"/>
</dbReference>
<comment type="caution">
    <text evidence="2">The sequence shown here is derived from an EMBL/GenBank/DDBJ whole genome shotgun (WGS) entry which is preliminary data.</text>
</comment>
<dbReference type="CDD" id="cd06664">
    <property type="entry name" value="IscU_like"/>
    <property type="match status" value="1"/>
</dbReference>
<reference evidence="2" key="1">
    <citation type="submission" date="2020-07" db="EMBL/GenBank/DDBJ databases">
        <title>Huge and variable diversity of episymbiotic CPR bacteria and DPANN archaea in groundwater ecosystems.</title>
        <authorList>
            <person name="He C.Y."/>
            <person name="Keren R."/>
            <person name="Whittaker M."/>
            <person name="Farag I.F."/>
            <person name="Doudna J."/>
            <person name="Cate J.H.D."/>
            <person name="Banfield J.F."/>
        </authorList>
    </citation>
    <scope>NUCLEOTIDE SEQUENCE</scope>
    <source>
        <strain evidence="2">NC_groundwater_1664_Pr3_B-0.1um_52_9</strain>
    </source>
</reference>
<evidence type="ECO:0000259" key="1">
    <source>
        <dbReference type="Pfam" id="PF01592"/>
    </source>
</evidence>
<dbReference type="InterPro" id="IPR002871">
    <property type="entry name" value="NIF_FeS_clus_asmbl_NifU_N"/>
</dbReference>
<dbReference type="SUPFAM" id="SSF82649">
    <property type="entry name" value="SufE/NifU"/>
    <property type="match status" value="1"/>
</dbReference>
<sequence length="141" mass="14998">MPDDPFDEVEDMILEDAGKVFPQRVIDLFMGPKNFGVLDRFDHYSAIEGACGETVIIYVAVSEGRIDRISFVTDGCGPTLACSSAVTCLAAGLALSEAVNLTSRDLIDYLGGLPQDKVQCAEVAVRALQSVLVKASALEGL</sequence>
<organism evidence="2 3">
    <name type="scientific">Desulfomonile tiedjei</name>
    <dbReference type="NCBI Taxonomy" id="2358"/>
    <lineage>
        <taxon>Bacteria</taxon>
        <taxon>Pseudomonadati</taxon>
        <taxon>Thermodesulfobacteriota</taxon>
        <taxon>Desulfomonilia</taxon>
        <taxon>Desulfomonilales</taxon>
        <taxon>Desulfomonilaceae</taxon>
        <taxon>Desulfomonile</taxon>
    </lineage>
</organism>
<dbReference type="GO" id="GO:0005506">
    <property type="term" value="F:iron ion binding"/>
    <property type="evidence" value="ECO:0007669"/>
    <property type="project" value="InterPro"/>
</dbReference>
<feature type="domain" description="NIF system FeS cluster assembly NifU N-terminal" evidence="1">
    <location>
        <begin position="23"/>
        <end position="132"/>
    </location>
</feature>
<evidence type="ECO:0000313" key="3">
    <source>
        <dbReference type="Proteomes" id="UP000807825"/>
    </source>
</evidence>
<dbReference type="GO" id="GO:0051536">
    <property type="term" value="F:iron-sulfur cluster binding"/>
    <property type="evidence" value="ECO:0007669"/>
    <property type="project" value="InterPro"/>
</dbReference>
<dbReference type="EMBL" id="JACRDE010000576">
    <property type="protein sequence ID" value="MBI5252176.1"/>
    <property type="molecule type" value="Genomic_DNA"/>
</dbReference>
<evidence type="ECO:0000313" key="2">
    <source>
        <dbReference type="EMBL" id="MBI5252176.1"/>
    </source>
</evidence>
<dbReference type="Proteomes" id="UP000807825">
    <property type="component" value="Unassembled WGS sequence"/>
</dbReference>
<dbReference type="Pfam" id="PF01592">
    <property type="entry name" value="NifU_N"/>
    <property type="match status" value="1"/>
</dbReference>
<dbReference type="AlphaFoldDB" id="A0A9D6V925"/>
<accession>A0A9D6V925</accession>
<dbReference type="GO" id="GO:0016226">
    <property type="term" value="P:iron-sulfur cluster assembly"/>
    <property type="evidence" value="ECO:0007669"/>
    <property type="project" value="InterPro"/>
</dbReference>